<evidence type="ECO:0000256" key="7">
    <source>
        <dbReference type="ARBA" id="ARBA00022840"/>
    </source>
</evidence>
<evidence type="ECO:0000313" key="15">
    <source>
        <dbReference type="Proteomes" id="UP000321638"/>
    </source>
</evidence>
<dbReference type="GO" id="GO:0034040">
    <property type="term" value="F:ATPase-coupled lipid transmembrane transporter activity"/>
    <property type="evidence" value="ECO:0007669"/>
    <property type="project" value="TreeGrafter"/>
</dbReference>
<evidence type="ECO:0000313" key="14">
    <source>
        <dbReference type="EMBL" id="TXL74843.1"/>
    </source>
</evidence>
<dbReference type="GO" id="GO:0008233">
    <property type="term" value="F:peptidase activity"/>
    <property type="evidence" value="ECO:0007669"/>
    <property type="project" value="InterPro"/>
</dbReference>
<keyword evidence="5 10" id="KW-0812">Transmembrane</keyword>
<keyword evidence="9 10" id="KW-0472">Membrane</keyword>
<dbReference type="Proteomes" id="UP000321638">
    <property type="component" value="Unassembled WGS sequence"/>
</dbReference>
<dbReference type="PROSITE" id="PS00211">
    <property type="entry name" value="ABC_TRANSPORTER_1"/>
    <property type="match status" value="1"/>
</dbReference>
<evidence type="ECO:0000256" key="4">
    <source>
        <dbReference type="ARBA" id="ARBA00022475"/>
    </source>
</evidence>
<evidence type="ECO:0000256" key="1">
    <source>
        <dbReference type="ARBA" id="ARBA00004651"/>
    </source>
</evidence>
<comment type="caution">
    <text evidence="14">The sequence shown here is derived from an EMBL/GenBank/DDBJ whole genome shotgun (WGS) entry which is preliminary data.</text>
</comment>
<dbReference type="GO" id="GO:0005886">
    <property type="term" value="C:plasma membrane"/>
    <property type="evidence" value="ECO:0007669"/>
    <property type="project" value="UniProtKB-SubCell"/>
</dbReference>
<evidence type="ECO:0000256" key="10">
    <source>
        <dbReference type="SAM" id="Phobius"/>
    </source>
</evidence>
<dbReference type="InterPro" id="IPR003439">
    <property type="entry name" value="ABC_transporter-like_ATP-bd"/>
</dbReference>
<sequence length="732" mass="77953">MGPALLTDPSVAAPSRSTDTLARCFLRIAELLGHPMTEAELRALVPIVDTGMDEGLFLLACARAGFHAMQTRATIASLPGLPTPFVLVGRDGRPAHVVAGREGGAFSVVDVATGIVRAASADDLGALGGTAILVRKQRPAEEIDWKDQLRSRVRRVLGELLAASFVINTLALATPLFMMAVFNHVVVQGRPEAMGATLAVLAGGMAIAYLFDLALRILRGYVSSHTGARIDALLSSEVVRHLIHLPYRHFERTPSGVIAERLRQLDTLRAFFTGQMPSLIIDLSFAGLYLGLLCLICWPVGVFVIAMLPLFAGISLLTHRAQKRHIDDSFHALAAKGSALNETVSNAGTIKALGLEAEMERRWGARVAQSAWTGFRANNLANVVASATGVLQLFVLLGVVLLGVWELLGQRLSIGGLVAVNMLAGRALTPMRQVASAWHTVQSVRAALAHVDDMMRMPTESRPGGFVPMPPIEGEVALERASFRYDDTAAPVVRDIDLHIEAGSIVGIIGPSGSGKTTVANLIQGLYAPTSGRVLMDGTDIAHVSPAQLRAQIGCVPQEVQLFAGTVRENIAMGAADKDTARIVAVAKFVGAHHFIQRLTHGYNTVLGERGGGLSAGQKQLLCIARALIRNPRVIVLDEATSALDPASEEQILRTLRANARGRTIIIITHRLAPLAIADKVALMIDGRIERFGPPTEVMAYARLRMAEASRGQKAPPVAFAGLGVDAPLSPA</sequence>
<dbReference type="Gene3D" id="1.20.1560.10">
    <property type="entry name" value="ABC transporter type 1, transmembrane domain"/>
    <property type="match status" value="1"/>
</dbReference>
<comment type="similarity">
    <text evidence="2">Belongs to the ABC transporter superfamily.</text>
</comment>
<dbReference type="PANTHER" id="PTHR24221">
    <property type="entry name" value="ATP-BINDING CASSETTE SUB-FAMILY B"/>
    <property type="match status" value="1"/>
</dbReference>
<dbReference type="FunFam" id="3.40.50.300:FF:000299">
    <property type="entry name" value="ABC transporter ATP-binding protein/permease"/>
    <property type="match status" value="1"/>
</dbReference>
<evidence type="ECO:0000256" key="2">
    <source>
        <dbReference type="ARBA" id="ARBA00005417"/>
    </source>
</evidence>
<dbReference type="Pfam" id="PF00005">
    <property type="entry name" value="ABC_tran"/>
    <property type="match status" value="1"/>
</dbReference>
<dbReference type="OrthoDB" id="5288404at2"/>
<dbReference type="SMART" id="SM00382">
    <property type="entry name" value="AAA"/>
    <property type="match status" value="1"/>
</dbReference>
<feature type="transmembrane region" description="Helical" evidence="10">
    <location>
        <begin position="270"/>
        <end position="292"/>
    </location>
</feature>
<keyword evidence="15" id="KW-1185">Reference proteome</keyword>
<organism evidence="14 15">
    <name type="scientific">Vineibacter terrae</name>
    <dbReference type="NCBI Taxonomy" id="2586908"/>
    <lineage>
        <taxon>Bacteria</taxon>
        <taxon>Pseudomonadati</taxon>
        <taxon>Pseudomonadota</taxon>
        <taxon>Alphaproteobacteria</taxon>
        <taxon>Hyphomicrobiales</taxon>
        <taxon>Vineibacter</taxon>
    </lineage>
</organism>
<feature type="domain" description="ABC transporter" evidence="11">
    <location>
        <begin position="476"/>
        <end position="711"/>
    </location>
</feature>
<evidence type="ECO:0000259" key="13">
    <source>
        <dbReference type="PROSITE" id="PS50990"/>
    </source>
</evidence>
<dbReference type="AlphaFoldDB" id="A0A5C8PLG1"/>
<evidence type="ECO:0000256" key="5">
    <source>
        <dbReference type="ARBA" id="ARBA00022692"/>
    </source>
</evidence>
<keyword evidence="6" id="KW-0547">Nucleotide-binding</keyword>
<protein>
    <submittedName>
        <fullName evidence="14">Peptidase domain-containing ABC transporter</fullName>
    </submittedName>
</protein>
<dbReference type="GO" id="GO:0140359">
    <property type="term" value="F:ABC-type transporter activity"/>
    <property type="evidence" value="ECO:0007669"/>
    <property type="project" value="InterPro"/>
</dbReference>
<dbReference type="GO" id="GO:0016887">
    <property type="term" value="F:ATP hydrolysis activity"/>
    <property type="evidence" value="ECO:0007669"/>
    <property type="project" value="InterPro"/>
</dbReference>
<dbReference type="InterPro" id="IPR036640">
    <property type="entry name" value="ABC1_TM_sf"/>
</dbReference>
<feature type="transmembrane region" description="Helical" evidence="10">
    <location>
        <begin position="380"/>
        <end position="405"/>
    </location>
</feature>
<keyword evidence="8 10" id="KW-1133">Transmembrane helix</keyword>
<dbReference type="PROSITE" id="PS50893">
    <property type="entry name" value="ABC_TRANSPORTER_2"/>
    <property type="match status" value="1"/>
</dbReference>
<feature type="transmembrane region" description="Helical" evidence="10">
    <location>
        <begin position="194"/>
        <end position="215"/>
    </location>
</feature>
<evidence type="ECO:0000259" key="12">
    <source>
        <dbReference type="PROSITE" id="PS50929"/>
    </source>
</evidence>
<feature type="transmembrane region" description="Helical" evidence="10">
    <location>
        <begin position="298"/>
        <end position="317"/>
    </location>
</feature>
<feature type="domain" description="ABC transmembrane type-1" evidence="12">
    <location>
        <begin position="160"/>
        <end position="443"/>
    </location>
</feature>
<dbReference type="Gene3D" id="3.90.70.10">
    <property type="entry name" value="Cysteine proteinases"/>
    <property type="match status" value="1"/>
</dbReference>
<dbReference type="PROSITE" id="PS50929">
    <property type="entry name" value="ABC_TM1F"/>
    <property type="match status" value="1"/>
</dbReference>
<dbReference type="PANTHER" id="PTHR24221:SF647">
    <property type="entry name" value="BLL6336 PROTEIN"/>
    <property type="match status" value="1"/>
</dbReference>
<evidence type="ECO:0000256" key="9">
    <source>
        <dbReference type="ARBA" id="ARBA00023136"/>
    </source>
</evidence>
<evidence type="ECO:0000259" key="11">
    <source>
        <dbReference type="PROSITE" id="PS50893"/>
    </source>
</evidence>
<dbReference type="GO" id="GO:0005524">
    <property type="term" value="F:ATP binding"/>
    <property type="evidence" value="ECO:0007669"/>
    <property type="project" value="UniProtKB-KW"/>
</dbReference>
<proteinExistence type="inferred from homology"/>
<dbReference type="InterPro" id="IPR003593">
    <property type="entry name" value="AAA+_ATPase"/>
</dbReference>
<evidence type="ECO:0000256" key="3">
    <source>
        <dbReference type="ARBA" id="ARBA00022448"/>
    </source>
</evidence>
<accession>A0A5C8PLG1</accession>
<feature type="transmembrane region" description="Helical" evidence="10">
    <location>
        <begin position="160"/>
        <end position="182"/>
    </location>
</feature>
<feature type="domain" description="Peptidase C39" evidence="13">
    <location>
        <begin position="14"/>
        <end position="134"/>
    </location>
</feature>
<dbReference type="PROSITE" id="PS50990">
    <property type="entry name" value="PEPTIDASE_C39"/>
    <property type="match status" value="1"/>
</dbReference>
<dbReference type="RefSeq" id="WP_147847886.1">
    <property type="nucleotide sequence ID" value="NZ_VDUZ01000016.1"/>
</dbReference>
<keyword evidence="7" id="KW-0067">ATP-binding</keyword>
<evidence type="ECO:0000256" key="8">
    <source>
        <dbReference type="ARBA" id="ARBA00022989"/>
    </source>
</evidence>
<dbReference type="InterPro" id="IPR027417">
    <property type="entry name" value="P-loop_NTPase"/>
</dbReference>
<comment type="subcellular location">
    <subcellularLocation>
        <location evidence="1">Cell membrane</location>
        <topology evidence="1">Multi-pass membrane protein</topology>
    </subcellularLocation>
</comment>
<name>A0A5C8PLG1_9HYPH</name>
<dbReference type="SUPFAM" id="SSF52540">
    <property type="entry name" value="P-loop containing nucleoside triphosphate hydrolases"/>
    <property type="match status" value="1"/>
</dbReference>
<dbReference type="InterPro" id="IPR005074">
    <property type="entry name" value="Peptidase_C39"/>
</dbReference>
<dbReference type="InterPro" id="IPR011527">
    <property type="entry name" value="ABC1_TM_dom"/>
</dbReference>
<keyword evidence="4" id="KW-1003">Cell membrane</keyword>
<dbReference type="EMBL" id="VDUZ01000016">
    <property type="protein sequence ID" value="TXL74843.1"/>
    <property type="molecule type" value="Genomic_DNA"/>
</dbReference>
<keyword evidence="3" id="KW-0813">Transport</keyword>
<reference evidence="14 15" key="1">
    <citation type="submission" date="2019-06" db="EMBL/GenBank/DDBJ databases">
        <title>New taxonomy in bacterial strain CC-CFT640, isolated from vineyard.</title>
        <authorList>
            <person name="Lin S.-Y."/>
            <person name="Tsai C.-F."/>
            <person name="Young C.-C."/>
        </authorList>
    </citation>
    <scope>NUCLEOTIDE SEQUENCE [LARGE SCALE GENOMIC DNA]</scope>
    <source>
        <strain evidence="14 15">CC-CFT640</strain>
    </source>
</reference>
<gene>
    <name evidence="14" type="ORF">FHP25_15640</name>
</gene>
<dbReference type="InterPro" id="IPR017871">
    <property type="entry name" value="ABC_transporter-like_CS"/>
</dbReference>
<dbReference type="GO" id="GO:0006508">
    <property type="term" value="P:proteolysis"/>
    <property type="evidence" value="ECO:0007669"/>
    <property type="project" value="InterPro"/>
</dbReference>
<dbReference type="Pfam" id="PF00664">
    <property type="entry name" value="ABC_membrane"/>
    <property type="match status" value="1"/>
</dbReference>
<dbReference type="Gene3D" id="3.40.50.300">
    <property type="entry name" value="P-loop containing nucleotide triphosphate hydrolases"/>
    <property type="match status" value="1"/>
</dbReference>
<evidence type="ECO:0000256" key="6">
    <source>
        <dbReference type="ARBA" id="ARBA00022741"/>
    </source>
</evidence>
<dbReference type="SUPFAM" id="SSF90123">
    <property type="entry name" value="ABC transporter transmembrane region"/>
    <property type="match status" value="1"/>
</dbReference>
<dbReference type="InterPro" id="IPR039421">
    <property type="entry name" value="Type_1_exporter"/>
</dbReference>